<protein>
    <submittedName>
        <fullName evidence="1">Uncharacterized protein</fullName>
    </submittedName>
</protein>
<dbReference type="EMBL" id="KL197795">
    <property type="protein sequence ID" value="KDQ49204.1"/>
    <property type="molecule type" value="Genomic_DNA"/>
</dbReference>
<name>A0A067P351_9AGAM</name>
<sequence>MAQLRMGTGDCFGGRMFYFSPDFVKFAISADSLLLLPAWLHRRGYMVILVSFPHDSFSIILPYGNLVIRISTTHSPVCAGVRQTAVGSGQDTGSACWGHPCEVFPPAHSPSCWWIIDLISNVSISGEIY</sequence>
<evidence type="ECO:0000313" key="2">
    <source>
        <dbReference type="Proteomes" id="UP000027265"/>
    </source>
</evidence>
<gene>
    <name evidence="1" type="ORF">JAAARDRAFT_663473</name>
</gene>
<dbReference type="HOGENOM" id="CLU_1949131_0_0_1"/>
<keyword evidence="2" id="KW-1185">Reference proteome</keyword>
<reference evidence="2" key="1">
    <citation type="journal article" date="2014" name="Proc. Natl. Acad. Sci. U.S.A.">
        <title>Extensive sampling of basidiomycete genomes demonstrates inadequacy of the white-rot/brown-rot paradigm for wood decay fungi.</title>
        <authorList>
            <person name="Riley R."/>
            <person name="Salamov A.A."/>
            <person name="Brown D.W."/>
            <person name="Nagy L.G."/>
            <person name="Floudas D."/>
            <person name="Held B.W."/>
            <person name="Levasseur A."/>
            <person name="Lombard V."/>
            <person name="Morin E."/>
            <person name="Otillar R."/>
            <person name="Lindquist E.A."/>
            <person name="Sun H."/>
            <person name="LaButti K.M."/>
            <person name="Schmutz J."/>
            <person name="Jabbour D."/>
            <person name="Luo H."/>
            <person name="Baker S.E."/>
            <person name="Pisabarro A.G."/>
            <person name="Walton J.D."/>
            <person name="Blanchette R.A."/>
            <person name="Henrissat B."/>
            <person name="Martin F."/>
            <person name="Cullen D."/>
            <person name="Hibbett D.S."/>
            <person name="Grigoriev I.V."/>
        </authorList>
    </citation>
    <scope>NUCLEOTIDE SEQUENCE [LARGE SCALE GENOMIC DNA]</scope>
    <source>
        <strain evidence="2">MUCL 33604</strain>
    </source>
</reference>
<dbReference type="AlphaFoldDB" id="A0A067P351"/>
<accession>A0A067P351</accession>
<evidence type="ECO:0000313" key="1">
    <source>
        <dbReference type="EMBL" id="KDQ49204.1"/>
    </source>
</evidence>
<organism evidence="1 2">
    <name type="scientific">Jaapia argillacea MUCL 33604</name>
    <dbReference type="NCBI Taxonomy" id="933084"/>
    <lineage>
        <taxon>Eukaryota</taxon>
        <taxon>Fungi</taxon>
        <taxon>Dikarya</taxon>
        <taxon>Basidiomycota</taxon>
        <taxon>Agaricomycotina</taxon>
        <taxon>Agaricomycetes</taxon>
        <taxon>Agaricomycetidae</taxon>
        <taxon>Jaapiales</taxon>
        <taxon>Jaapiaceae</taxon>
        <taxon>Jaapia</taxon>
    </lineage>
</organism>
<dbReference type="Proteomes" id="UP000027265">
    <property type="component" value="Unassembled WGS sequence"/>
</dbReference>
<proteinExistence type="predicted"/>
<dbReference type="InParanoid" id="A0A067P351"/>